<name>A0A671K9L0_9TELE</name>
<keyword evidence="3" id="KW-1185">Reference proteome</keyword>
<protein>
    <recommendedName>
        <fullName evidence="1">Paraneoplastic antigen Ma-like C-terminal domain-containing protein</fullName>
    </recommendedName>
</protein>
<evidence type="ECO:0000259" key="1">
    <source>
        <dbReference type="Pfam" id="PF14893"/>
    </source>
</evidence>
<evidence type="ECO:0000313" key="3">
    <source>
        <dbReference type="Proteomes" id="UP000472260"/>
    </source>
</evidence>
<dbReference type="PANTHER" id="PTHR33198">
    <property type="entry name" value="ANK_REP_REGION DOMAIN-CONTAINING PROTEIN-RELATED"/>
    <property type="match status" value="1"/>
</dbReference>
<reference evidence="2" key="2">
    <citation type="submission" date="2025-09" db="UniProtKB">
        <authorList>
            <consortium name="Ensembl"/>
        </authorList>
    </citation>
    <scope>IDENTIFICATION</scope>
</reference>
<dbReference type="AlphaFoldDB" id="A0A671K9L0"/>
<feature type="domain" description="Paraneoplastic antigen Ma-like C-terminal" evidence="1">
    <location>
        <begin position="6"/>
        <end position="104"/>
    </location>
</feature>
<organism evidence="2 3">
    <name type="scientific">Sinocyclocheilus anshuiensis</name>
    <dbReference type="NCBI Taxonomy" id="1608454"/>
    <lineage>
        <taxon>Eukaryota</taxon>
        <taxon>Metazoa</taxon>
        <taxon>Chordata</taxon>
        <taxon>Craniata</taxon>
        <taxon>Vertebrata</taxon>
        <taxon>Euteleostomi</taxon>
        <taxon>Actinopterygii</taxon>
        <taxon>Neopterygii</taxon>
        <taxon>Teleostei</taxon>
        <taxon>Ostariophysi</taxon>
        <taxon>Cypriniformes</taxon>
        <taxon>Cyprinidae</taxon>
        <taxon>Cyprininae</taxon>
        <taxon>Sinocyclocheilus</taxon>
    </lineage>
</organism>
<dbReference type="Ensembl" id="ENSSANT00000002211.1">
    <property type="protein sequence ID" value="ENSSANP00000002046.1"/>
    <property type="gene ID" value="ENSSANG00000001197.1"/>
</dbReference>
<dbReference type="InterPro" id="IPR048270">
    <property type="entry name" value="PNMA_C"/>
</dbReference>
<proteinExistence type="predicted"/>
<dbReference type="Pfam" id="PF14893">
    <property type="entry name" value="PNMA"/>
    <property type="match status" value="1"/>
</dbReference>
<evidence type="ECO:0000313" key="2">
    <source>
        <dbReference type="Ensembl" id="ENSSANP00000002046.1"/>
    </source>
</evidence>
<dbReference type="PANTHER" id="PTHR33198:SF20">
    <property type="entry name" value="RETROTRANSPOSON GAG DOMAIN-CONTAINING PROTEIN"/>
    <property type="match status" value="1"/>
</dbReference>
<reference evidence="2" key="1">
    <citation type="submission" date="2025-08" db="UniProtKB">
        <authorList>
            <consortium name="Ensembl"/>
        </authorList>
    </citation>
    <scope>IDENTIFICATION</scope>
</reference>
<accession>A0A671K9L0</accession>
<dbReference type="Proteomes" id="UP000472260">
    <property type="component" value="Unassembled WGS sequence"/>
</dbReference>
<sequence length="178" mass="20206">MSGSLTWALSDARKRALLIHCLGAEGQRLFYTLTVSDDKYDTALQAIRTFFEPKVNMVDKRYRFCQRGQHHGETTDQYVATLKELAATCEFGTMEEEIIRDELVEKTNSTHIRECLLLEVDLTLKKAVTIAGQIENAVAEAKVMSKPADDTVQAQRYQLFQCHCALSIFLLLLSRKQS</sequence>